<accession>A0A0V1MAK7</accession>
<proteinExistence type="predicted"/>
<comment type="caution">
    <text evidence="1">The sequence shown here is derived from an EMBL/GenBank/DDBJ whole genome shotgun (WGS) entry which is preliminary data.</text>
</comment>
<name>A0A0V1MAK7_9BILA</name>
<organism evidence="1 2">
    <name type="scientific">Trichinella papuae</name>
    <dbReference type="NCBI Taxonomy" id="268474"/>
    <lineage>
        <taxon>Eukaryota</taxon>
        <taxon>Metazoa</taxon>
        <taxon>Ecdysozoa</taxon>
        <taxon>Nematoda</taxon>
        <taxon>Enoplea</taxon>
        <taxon>Dorylaimia</taxon>
        <taxon>Trichinellida</taxon>
        <taxon>Trichinellidae</taxon>
        <taxon>Trichinella</taxon>
    </lineage>
</organism>
<gene>
    <name evidence="1" type="ORF">T10_8753</name>
</gene>
<keyword evidence="2" id="KW-1185">Reference proteome</keyword>
<dbReference type="Proteomes" id="UP000054843">
    <property type="component" value="Unassembled WGS sequence"/>
</dbReference>
<evidence type="ECO:0000313" key="1">
    <source>
        <dbReference type="EMBL" id="KRZ68743.1"/>
    </source>
</evidence>
<dbReference type="AlphaFoldDB" id="A0A0V1MAK7"/>
<protein>
    <submittedName>
        <fullName evidence="1">Uncharacterized protein</fullName>
    </submittedName>
</protein>
<dbReference type="EMBL" id="JYDO01000156">
    <property type="protein sequence ID" value="KRZ68743.1"/>
    <property type="molecule type" value="Genomic_DNA"/>
</dbReference>
<sequence length="95" mass="11408">MAQENQSTNQQFDDPESVWLTTSTCFPYDLLNCQLKQCHRCRFRMLFNNDITYLRFEQFCQGHLSASFLFIKEETFKIETVNNIDQQLLTDWLII</sequence>
<evidence type="ECO:0000313" key="2">
    <source>
        <dbReference type="Proteomes" id="UP000054843"/>
    </source>
</evidence>
<reference evidence="1 2" key="1">
    <citation type="submission" date="2015-01" db="EMBL/GenBank/DDBJ databases">
        <title>Evolution of Trichinella species and genotypes.</title>
        <authorList>
            <person name="Korhonen P.K."/>
            <person name="Edoardo P."/>
            <person name="Giuseppe L.R."/>
            <person name="Gasser R.B."/>
        </authorList>
    </citation>
    <scope>NUCLEOTIDE SEQUENCE [LARGE SCALE GENOMIC DNA]</scope>
    <source>
        <strain evidence="1">ISS1980</strain>
    </source>
</reference>